<keyword evidence="3" id="KW-1185">Reference proteome</keyword>
<evidence type="ECO:0000313" key="2">
    <source>
        <dbReference type="EMBL" id="CAD8207442.1"/>
    </source>
</evidence>
<organism evidence="1 3">
    <name type="scientific">Paramecium octaurelia</name>
    <dbReference type="NCBI Taxonomy" id="43137"/>
    <lineage>
        <taxon>Eukaryota</taxon>
        <taxon>Sar</taxon>
        <taxon>Alveolata</taxon>
        <taxon>Ciliophora</taxon>
        <taxon>Intramacronucleata</taxon>
        <taxon>Oligohymenophorea</taxon>
        <taxon>Peniculida</taxon>
        <taxon>Parameciidae</taxon>
        <taxon>Paramecium</taxon>
    </lineage>
</organism>
<sequence>MAKWLNIFLEFNIGTNFLFVFFEIQVQTTMGDFVQTTANIFVAGGGQFCQILFPSQYNSKKGLLIIKNGWNLNILRHIHDKINDKDIFQLQESIEFADQYIYGIMSDDGEYLIIWNSQSQQISIKKFK</sequence>
<gene>
    <name evidence="1" type="ORF">POCTA_138.1.T1410028</name>
    <name evidence="2" type="ORF">POCTA_138.1.T1410029</name>
</gene>
<dbReference type="EMBL" id="CAJJDP010000142">
    <property type="protein sequence ID" value="CAD8207442.1"/>
    <property type="molecule type" value="Genomic_DNA"/>
</dbReference>
<evidence type="ECO:0000313" key="3">
    <source>
        <dbReference type="Proteomes" id="UP000683925"/>
    </source>
</evidence>
<dbReference type="AlphaFoldDB" id="A0A8S1Y133"/>
<evidence type="ECO:0000313" key="1">
    <source>
        <dbReference type="EMBL" id="CAD8207440.1"/>
    </source>
</evidence>
<comment type="caution">
    <text evidence="1">The sequence shown here is derived from an EMBL/GenBank/DDBJ whole genome shotgun (WGS) entry which is preliminary data.</text>
</comment>
<proteinExistence type="predicted"/>
<name>A0A8S1Y133_PAROT</name>
<reference evidence="1" key="1">
    <citation type="submission" date="2021-01" db="EMBL/GenBank/DDBJ databases">
        <authorList>
            <consortium name="Genoscope - CEA"/>
            <person name="William W."/>
        </authorList>
    </citation>
    <scope>NUCLEOTIDE SEQUENCE</scope>
</reference>
<dbReference type="Proteomes" id="UP000683925">
    <property type="component" value="Unassembled WGS sequence"/>
</dbReference>
<protein>
    <submittedName>
        <fullName evidence="1">Uncharacterized protein</fullName>
    </submittedName>
</protein>
<dbReference type="EMBL" id="CAJJDP010000142">
    <property type="protein sequence ID" value="CAD8207440.1"/>
    <property type="molecule type" value="Genomic_DNA"/>
</dbReference>
<accession>A0A8S1Y133</accession>